<dbReference type="CDD" id="cd22005">
    <property type="entry name" value="HMG-box_AtHMGB1-like"/>
    <property type="match status" value="1"/>
</dbReference>
<dbReference type="Pfam" id="PF00505">
    <property type="entry name" value="HMG_box"/>
    <property type="match status" value="1"/>
</dbReference>
<evidence type="ECO:0000256" key="2">
    <source>
        <dbReference type="SAM" id="MobiDB-lite"/>
    </source>
</evidence>
<evidence type="ECO:0000313" key="5">
    <source>
        <dbReference type="RefSeq" id="XP_056865567.1"/>
    </source>
</evidence>
<dbReference type="SMART" id="SM00398">
    <property type="entry name" value="HMG"/>
    <property type="match status" value="1"/>
</dbReference>
<name>A0A9W3DPD5_RAPSA</name>
<evidence type="ECO:0000256" key="1">
    <source>
        <dbReference type="PROSITE-ProRule" id="PRU00267"/>
    </source>
</evidence>
<reference evidence="5" key="2">
    <citation type="submission" date="2025-08" db="UniProtKB">
        <authorList>
            <consortium name="RefSeq"/>
        </authorList>
    </citation>
    <scope>IDENTIFICATION</scope>
    <source>
        <tissue evidence="5">Leaf</tissue>
    </source>
</reference>
<gene>
    <name evidence="5" type="primary">LOC130511848</name>
</gene>
<dbReference type="PANTHER" id="PTHR47658:SF1">
    <property type="entry name" value="MEIOSIS INITIATOR PROTEIN"/>
    <property type="match status" value="1"/>
</dbReference>
<feature type="region of interest" description="Disordered" evidence="2">
    <location>
        <begin position="135"/>
        <end position="173"/>
    </location>
</feature>
<evidence type="ECO:0000313" key="4">
    <source>
        <dbReference type="Proteomes" id="UP000504610"/>
    </source>
</evidence>
<feature type="DNA-binding region" description="HMG box" evidence="1">
    <location>
        <begin position="71"/>
        <end position="139"/>
    </location>
</feature>
<proteinExistence type="predicted"/>
<organism evidence="4 5">
    <name type="scientific">Raphanus sativus</name>
    <name type="common">Radish</name>
    <name type="synonym">Raphanus raphanistrum var. sativus</name>
    <dbReference type="NCBI Taxonomy" id="3726"/>
    <lineage>
        <taxon>Eukaryota</taxon>
        <taxon>Viridiplantae</taxon>
        <taxon>Streptophyta</taxon>
        <taxon>Embryophyta</taxon>
        <taxon>Tracheophyta</taxon>
        <taxon>Spermatophyta</taxon>
        <taxon>Magnoliopsida</taxon>
        <taxon>eudicotyledons</taxon>
        <taxon>Gunneridae</taxon>
        <taxon>Pentapetalae</taxon>
        <taxon>rosids</taxon>
        <taxon>malvids</taxon>
        <taxon>Brassicales</taxon>
        <taxon>Brassicaceae</taxon>
        <taxon>Brassiceae</taxon>
        <taxon>Raphanus</taxon>
    </lineage>
</organism>
<dbReference type="OrthoDB" id="1102605at2759"/>
<dbReference type="PANTHER" id="PTHR47658">
    <property type="entry name" value="HIGH MOBILITY GROUP B PROTEIN 12-RELATED"/>
    <property type="match status" value="1"/>
</dbReference>
<dbReference type="GO" id="GO:0003677">
    <property type="term" value="F:DNA binding"/>
    <property type="evidence" value="ECO:0007669"/>
    <property type="project" value="UniProtKB-UniRule"/>
</dbReference>
<protein>
    <submittedName>
        <fullName evidence="5">High mobility group B protein 7-like</fullName>
    </submittedName>
</protein>
<evidence type="ECO:0000259" key="3">
    <source>
        <dbReference type="PROSITE" id="PS50118"/>
    </source>
</evidence>
<dbReference type="GO" id="GO:0005634">
    <property type="term" value="C:nucleus"/>
    <property type="evidence" value="ECO:0007669"/>
    <property type="project" value="UniProtKB-UniRule"/>
</dbReference>
<keyword evidence="1" id="KW-0238">DNA-binding</keyword>
<sequence>MDGGGGGGGSETTNNSNSNTLLRPKFVSVFALCERCNAKFCVKYNSQHICSLNAKTETEANKKKKPGEKKKLPPPTAFYIFMNYFRETFEFENPSINVKNVAKLGGEMWKSFTEDEKKVYRDKAAQLMEEYNCVTEDAEEKQAENKEDAPNGGQIGRGRGRGILGRRKQSPLG</sequence>
<reference evidence="4" key="1">
    <citation type="journal article" date="2019" name="Database">
        <title>The radish genome database (RadishGD): an integrated information resource for radish genomics.</title>
        <authorList>
            <person name="Yu H.J."/>
            <person name="Baek S."/>
            <person name="Lee Y.J."/>
            <person name="Cho A."/>
            <person name="Mun J.H."/>
        </authorList>
    </citation>
    <scope>NUCLEOTIDE SEQUENCE [LARGE SCALE GENOMIC DNA]</scope>
    <source>
        <strain evidence="4">cv. WK10039</strain>
    </source>
</reference>
<dbReference type="Proteomes" id="UP000504610">
    <property type="component" value="Chromosome 4"/>
</dbReference>
<feature type="domain" description="HMG box" evidence="3">
    <location>
        <begin position="71"/>
        <end position="139"/>
    </location>
</feature>
<dbReference type="InterPro" id="IPR009071">
    <property type="entry name" value="HMG_box_dom"/>
</dbReference>
<dbReference type="SUPFAM" id="SSF47095">
    <property type="entry name" value="HMG-box"/>
    <property type="match status" value="1"/>
</dbReference>
<dbReference type="Gene3D" id="1.10.30.10">
    <property type="entry name" value="High mobility group box domain"/>
    <property type="match status" value="1"/>
</dbReference>
<keyword evidence="4" id="KW-1185">Reference proteome</keyword>
<dbReference type="InterPro" id="IPR036910">
    <property type="entry name" value="HMG_box_dom_sf"/>
</dbReference>
<dbReference type="GeneID" id="130511848"/>
<dbReference type="AlphaFoldDB" id="A0A9W3DPD5"/>
<dbReference type="PROSITE" id="PS50118">
    <property type="entry name" value="HMG_BOX_2"/>
    <property type="match status" value="1"/>
</dbReference>
<accession>A0A9W3DPD5</accession>
<dbReference type="RefSeq" id="XP_056865567.1">
    <property type="nucleotide sequence ID" value="XM_057009587.1"/>
</dbReference>
<feature type="compositionally biased region" description="Basic residues" evidence="2">
    <location>
        <begin position="158"/>
        <end position="173"/>
    </location>
</feature>
<feature type="compositionally biased region" description="Basic and acidic residues" evidence="2">
    <location>
        <begin position="140"/>
        <end position="149"/>
    </location>
</feature>
<keyword evidence="1" id="KW-0539">Nucleus</keyword>
<dbReference type="GO" id="GO:0010197">
    <property type="term" value="P:polar nucleus fusion"/>
    <property type="evidence" value="ECO:0007669"/>
    <property type="project" value="TreeGrafter"/>
</dbReference>
<dbReference type="KEGG" id="rsz:130511848"/>